<proteinExistence type="predicted"/>
<feature type="transmembrane region" description="Helical" evidence="1">
    <location>
        <begin position="116"/>
        <end position="134"/>
    </location>
</feature>
<feature type="transmembrane region" description="Helical" evidence="1">
    <location>
        <begin position="89"/>
        <end position="109"/>
    </location>
</feature>
<feature type="transmembrane region" description="Helical" evidence="1">
    <location>
        <begin position="140"/>
        <end position="165"/>
    </location>
</feature>
<keyword evidence="3" id="KW-1185">Reference proteome</keyword>
<keyword evidence="1" id="KW-1133">Transmembrane helix</keyword>
<dbReference type="OrthoDB" id="3243277at2"/>
<gene>
    <name evidence="2" type="ORF">ERX29_10275</name>
</gene>
<feature type="transmembrane region" description="Helical" evidence="1">
    <location>
        <begin position="362"/>
        <end position="382"/>
    </location>
</feature>
<accession>A0A4R6BS52</accession>
<feature type="transmembrane region" description="Helical" evidence="1">
    <location>
        <begin position="260"/>
        <end position="278"/>
    </location>
</feature>
<sequence length="385" mass="41381">MIKEPLIATTLLFLLIALGEVISIYTRARVPMLLTAMLGFLLCSWLGLFPKKILEYSTLPALGALLIGPLILHMGTIMPLSVLKKQWRAVVIALCGLIGAIILVLGIITPLFDFKIAASGIGPIAGGIIALLVTTERLTALGLTSLIVVPALVQALQGVIGMPLASYFMNGYVSKDYIHRLREKHHSTQGDTEKPFTQSKYSLLNNDTIRLFIIFALAAFGVWLGKVTGIHYTLLCLVLGILALNFKLLPQNALEQAKSLHFMVIAIIFVVIGSMGSVSPKDVLDNILPVISILILGALGIIIGGYVGAKLVKWPPAKGMPVALTALFGFPGDYILCQEVARAHGQSEEEEQAIMQELVTPMLIGGFVTVTVTSVVIASYVMSLI</sequence>
<name>A0A4R6BS52_9STAP</name>
<feature type="transmembrane region" description="Helical" evidence="1">
    <location>
        <begin position="290"/>
        <end position="309"/>
    </location>
</feature>
<dbReference type="InterPro" id="IPR049576">
    <property type="entry name" value="HDC-like"/>
</dbReference>
<dbReference type="AlphaFoldDB" id="A0A4R6BS52"/>
<dbReference type="Proteomes" id="UP000294802">
    <property type="component" value="Unassembled WGS sequence"/>
</dbReference>
<organism evidence="2 3">
    <name type="scientific">Macrococcus lamae</name>
    <dbReference type="NCBI Taxonomy" id="198484"/>
    <lineage>
        <taxon>Bacteria</taxon>
        <taxon>Bacillati</taxon>
        <taxon>Bacillota</taxon>
        <taxon>Bacilli</taxon>
        <taxon>Bacillales</taxon>
        <taxon>Staphylococcaceae</taxon>
        <taxon>Macrococcus</taxon>
    </lineage>
</organism>
<comment type="caution">
    <text evidence="2">The sequence shown here is derived from an EMBL/GenBank/DDBJ whole genome shotgun (WGS) entry which is preliminary data.</text>
</comment>
<protein>
    <submittedName>
        <fullName evidence="2">Uncharacterized protein</fullName>
    </submittedName>
</protein>
<evidence type="ECO:0000256" key="1">
    <source>
        <dbReference type="SAM" id="Phobius"/>
    </source>
</evidence>
<dbReference type="CDD" id="cd21416">
    <property type="entry name" value="HDC_protein"/>
    <property type="match status" value="1"/>
</dbReference>
<feature type="transmembrane region" description="Helical" evidence="1">
    <location>
        <begin position="230"/>
        <end position="248"/>
    </location>
</feature>
<reference evidence="2 3" key="1">
    <citation type="submission" date="2019-01" db="EMBL/GenBank/DDBJ databases">
        <title>Draft genome sequences of the type strains of six Macrococcus species.</title>
        <authorList>
            <person name="Mazhar S."/>
            <person name="Altermann E."/>
            <person name="Hill C."/>
            <person name="Mcauliffe O."/>
        </authorList>
    </citation>
    <scope>NUCLEOTIDE SEQUENCE [LARGE SCALE GENOMIC DNA]</scope>
    <source>
        <strain evidence="2 3">CCM4815</strain>
    </source>
</reference>
<feature type="transmembrane region" description="Helical" evidence="1">
    <location>
        <begin position="208"/>
        <end position="224"/>
    </location>
</feature>
<keyword evidence="1" id="KW-0472">Membrane</keyword>
<dbReference type="RefSeq" id="WP_133444584.1">
    <property type="nucleotide sequence ID" value="NZ_SCWB01000022.1"/>
</dbReference>
<evidence type="ECO:0000313" key="3">
    <source>
        <dbReference type="Proteomes" id="UP000294802"/>
    </source>
</evidence>
<dbReference type="EMBL" id="SCWB01000022">
    <property type="protein sequence ID" value="TDM05232.1"/>
    <property type="molecule type" value="Genomic_DNA"/>
</dbReference>
<keyword evidence="1" id="KW-0812">Transmembrane</keyword>
<feature type="transmembrane region" description="Helical" evidence="1">
    <location>
        <begin position="61"/>
        <end position="83"/>
    </location>
</feature>
<feature type="transmembrane region" description="Helical" evidence="1">
    <location>
        <begin position="33"/>
        <end position="49"/>
    </location>
</feature>
<evidence type="ECO:0000313" key="2">
    <source>
        <dbReference type="EMBL" id="TDM05232.1"/>
    </source>
</evidence>